<dbReference type="EMBL" id="AP013068">
    <property type="protein sequence ID" value="BAN46073.1"/>
    <property type="molecule type" value="Genomic_DNA"/>
</dbReference>
<organism evidence="1 2">
    <name type="scientific">Metapseudomonas resinovorans NBRC 106553</name>
    <dbReference type="NCBI Taxonomy" id="1245471"/>
    <lineage>
        <taxon>Bacteria</taxon>
        <taxon>Pseudomonadati</taxon>
        <taxon>Pseudomonadota</taxon>
        <taxon>Gammaproteobacteria</taxon>
        <taxon>Pseudomonadales</taxon>
        <taxon>Pseudomonadaceae</taxon>
        <taxon>Metapseudomonas</taxon>
    </lineage>
</organism>
<keyword evidence="2" id="KW-1185">Reference proteome</keyword>
<sequence>MGSMTIPRRTLMGGLRNRFQRGAPAVARRLDKALRVAPALIAVKEKTFPRMGRIADAGAV</sequence>
<accession>S6AL99</accession>
<dbReference type="AlphaFoldDB" id="S6AL99"/>
<dbReference type="STRING" id="1245471.PCA10_03410"/>
<name>S6AL99_METRE</name>
<evidence type="ECO:0000313" key="2">
    <source>
        <dbReference type="Proteomes" id="UP000015503"/>
    </source>
</evidence>
<dbReference type="KEGG" id="pre:PCA10_03410"/>
<gene>
    <name evidence="1" type="ORF">PCA10_03410</name>
</gene>
<reference evidence="1 2" key="1">
    <citation type="journal article" date="2013" name="Genome Announc.">
        <title>Complete Genome Sequence of the Carbazole Degrader Pseudomonas resinovorans Strain CA10 (NBRC 106553).</title>
        <authorList>
            <person name="Shintani M."/>
            <person name="Hosoyama A."/>
            <person name="Ohji S."/>
            <person name="Tsuchikane K."/>
            <person name="Takarada H."/>
            <person name="Yamazoe A."/>
            <person name="Fujita N."/>
            <person name="Nojiri H."/>
        </authorList>
    </citation>
    <scope>NUCLEOTIDE SEQUENCE [LARGE SCALE GENOMIC DNA]</scope>
    <source>
        <strain evidence="1 2">NBRC 106553</strain>
    </source>
</reference>
<dbReference type="HOGENOM" id="CLU_2938256_0_0_6"/>
<dbReference type="Proteomes" id="UP000015503">
    <property type="component" value="Chromosome"/>
</dbReference>
<protein>
    <submittedName>
        <fullName evidence="1">Uncharacterized protein</fullName>
    </submittedName>
</protein>
<proteinExistence type="predicted"/>
<evidence type="ECO:0000313" key="1">
    <source>
        <dbReference type="EMBL" id="BAN46073.1"/>
    </source>
</evidence>